<dbReference type="PANTHER" id="PTHR36970">
    <property type="entry name" value="UNNAMED PRODUCT"/>
    <property type="match status" value="1"/>
</dbReference>
<feature type="region of interest" description="Disordered" evidence="1">
    <location>
        <begin position="489"/>
        <end position="509"/>
    </location>
</feature>
<accession>A0A7M5TU49</accession>
<dbReference type="RefSeq" id="XP_066914506.1">
    <property type="nucleotide sequence ID" value="XM_067058405.1"/>
</dbReference>
<keyword evidence="2" id="KW-0472">Membrane</keyword>
<dbReference type="AlphaFoldDB" id="A0A7M5TU49"/>
<feature type="region of interest" description="Disordered" evidence="1">
    <location>
        <begin position="422"/>
        <end position="465"/>
    </location>
</feature>
<dbReference type="PANTHER" id="PTHR36970:SF1">
    <property type="entry name" value="BESTROPHIN HOMOLOG"/>
    <property type="match status" value="1"/>
</dbReference>
<reference evidence="3" key="1">
    <citation type="submission" date="2021-01" db="UniProtKB">
        <authorList>
            <consortium name="EnsemblMetazoa"/>
        </authorList>
    </citation>
    <scope>IDENTIFICATION</scope>
</reference>
<organism evidence="3 4">
    <name type="scientific">Clytia hemisphaerica</name>
    <dbReference type="NCBI Taxonomy" id="252671"/>
    <lineage>
        <taxon>Eukaryota</taxon>
        <taxon>Metazoa</taxon>
        <taxon>Cnidaria</taxon>
        <taxon>Hydrozoa</taxon>
        <taxon>Hydroidolina</taxon>
        <taxon>Leptothecata</taxon>
        <taxon>Obeliida</taxon>
        <taxon>Clytiidae</taxon>
        <taxon>Clytia</taxon>
    </lineage>
</organism>
<evidence type="ECO:0000313" key="3">
    <source>
        <dbReference type="EnsemblMetazoa" id="CLYHEMP001880.2"/>
    </source>
</evidence>
<keyword evidence="4" id="KW-1185">Reference proteome</keyword>
<feature type="compositionally biased region" description="Low complexity" evidence="1">
    <location>
        <begin position="556"/>
        <end position="568"/>
    </location>
</feature>
<protein>
    <submittedName>
        <fullName evidence="3">Uncharacterized protein</fullName>
    </submittedName>
</protein>
<keyword evidence="2" id="KW-0812">Transmembrane</keyword>
<sequence>MDISRPTSKYFDFDHFIGMTGKTLGITESASLFNMKEFYKWEFNDDEESDDRHIIHKWSRDRIKKMHGLRKSYMSFLVYSFHLTTLKSFIENFNFMVILQMILAAGAVWLFDYFDIYFNFHIGLFVSPIVFPLAFSINTDFQRREKVLDDLANFKSSSMVFFFCMREWRSASGLEEAWLKDIKQKVHSMMFNLREYLLTDKMKRRDIIARIMYEDFSDISQLIEKVRASKLPANPAIVSRSVHLLNMLCLSFERLRVIREYRSPRSIRSFNKVLILLLPIILCPYFVYLGRLGKKEISIGNWGPYYIAVLVATVFGALQGVQDKLDDPFDGMSEDDINLDTIDEWTFNSLKSAAERSIYTIGRFQVKKEQTEKPRSKSIVQMLHELEAEECPESDYEAPILKASKSPFNNRKTGKSLFRKSFNQKSKRRAVVRSQTFTGSDKWKEGRKRFSSTTSQAWAPENHPYAEVLEKMSGDSRIERKHTVRHHPIAARQQSHEPHPTPKDTDLQRKSVSEASLNTILKNENDQDSDTGEHRKSLGVKFQNETELFTYDERNSLNSGSNSRLPLLNEEKEKEEQDNRFKTTKLEMSPLKNGARFHKSVVPSMSVNSADDELTQVIVDSSPPTKEDNVFA</sequence>
<feature type="compositionally biased region" description="Basic and acidic residues" evidence="1">
    <location>
        <begin position="569"/>
        <end position="585"/>
    </location>
</feature>
<feature type="compositionally biased region" description="Basic and acidic residues" evidence="1">
    <location>
        <begin position="494"/>
        <end position="509"/>
    </location>
</feature>
<dbReference type="EnsemblMetazoa" id="CLYHEMT001880.2">
    <property type="protein sequence ID" value="CLYHEMP001880.2"/>
    <property type="gene ID" value="CLYHEMG001880"/>
</dbReference>
<evidence type="ECO:0000313" key="4">
    <source>
        <dbReference type="Proteomes" id="UP000594262"/>
    </source>
</evidence>
<feature type="transmembrane region" description="Helical" evidence="2">
    <location>
        <begin position="117"/>
        <end position="137"/>
    </location>
</feature>
<keyword evidence="2" id="KW-1133">Transmembrane helix</keyword>
<feature type="region of interest" description="Disordered" evidence="1">
    <location>
        <begin position="609"/>
        <end position="632"/>
    </location>
</feature>
<feature type="region of interest" description="Disordered" evidence="1">
    <location>
        <begin position="552"/>
        <end position="586"/>
    </location>
</feature>
<dbReference type="OrthoDB" id="5974442at2759"/>
<dbReference type="GeneID" id="136801746"/>
<feature type="region of interest" description="Disordered" evidence="1">
    <location>
        <begin position="520"/>
        <end position="539"/>
    </location>
</feature>
<evidence type="ECO:0000256" key="1">
    <source>
        <dbReference type="SAM" id="MobiDB-lite"/>
    </source>
</evidence>
<dbReference type="Proteomes" id="UP000594262">
    <property type="component" value="Unplaced"/>
</dbReference>
<proteinExistence type="predicted"/>
<feature type="transmembrane region" description="Helical" evidence="2">
    <location>
        <begin position="269"/>
        <end position="290"/>
    </location>
</feature>
<feature type="transmembrane region" description="Helical" evidence="2">
    <location>
        <begin position="93"/>
        <end position="111"/>
    </location>
</feature>
<evidence type="ECO:0000256" key="2">
    <source>
        <dbReference type="SAM" id="Phobius"/>
    </source>
</evidence>
<name>A0A7M5TU49_9CNID</name>